<reference evidence="5 6" key="1">
    <citation type="submission" date="2023-09" db="EMBL/GenBank/DDBJ databases">
        <title>Pyrofollis japonicus gen. nov. sp. nov., a novel member of the family Pyrodictiaceae isolated from the Iheya North hydrothermal field.</title>
        <authorList>
            <person name="Miyazaki U."/>
            <person name="Sanari M."/>
            <person name="Tame A."/>
            <person name="Kitajima M."/>
            <person name="Okamoto A."/>
            <person name="Sawayama S."/>
            <person name="Miyazaki J."/>
            <person name="Takai K."/>
            <person name="Nakagawa S."/>
        </authorList>
    </citation>
    <scope>NUCLEOTIDE SEQUENCE [LARGE SCALE GENOMIC DNA]</scope>
    <source>
        <strain evidence="5 6">AV2</strain>
    </source>
</reference>
<dbReference type="PANTHER" id="PTHR30302">
    <property type="entry name" value="HYDROGENASE 1 MATURATION PROTEASE"/>
    <property type="match status" value="1"/>
</dbReference>
<keyword evidence="4" id="KW-0378">Hydrolase</keyword>
<dbReference type="PANTHER" id="PTHR30302:SF1">
    <property type="entry name" value="HYDROGENASE 2 MATURATION PROTEASE"/>
    <property type="match status" value="1"/>
</dbReference>
<evidence type="ECO:0000256" key="1">
    <source>
        <dbReference type="ARBA" id="ARBA00006814"/>
    </source>
</evidence>
<comment type="similarity">
    <text evidence="1">Belongs to the peptidase A31 family.</text>
</comment>
<evidence type="ECO:0000313" key="5">
    <source>
        <dbReference type="EMBL" id="BES80558.1"/>
    </source>
</evidence>
<evidence type="ECO:0000256" key="3">
    <source>
        <dbReference type="ARBA" id="ARBA00022750"/>
    </source>
</evidence>
<keyword evidence="2" id="KW-0645">Protease</keyword>
<sequence length="181" mass="19623">MLVLGIGNTLHGDDGIGYCLARGIEACGGVEGADVAAIQELNPGHITVLDGYDVVVFIDAFISDDMPEHARVAVLELDPSRLSKEEIAALVQEMDPHSLNPIRLMVLSYAAQLFRGNAYLVGVRPYRIEFLEGLSTEIKEAIPKALEELRRVFAGLGAAMKASSDCVMSWIENHCSKPLLD</sequence>
<evidence type="ECO:0000313" key="6">
    <source>
        <dbReference type="Proteomes" id="UP001341135"/>
    </source>
</evidence>
<protein>
    <recommendedName>
        <fullName evidence="7">Hydrogenase maturation protease</fullName>
    </recommendedName>
</protein>
<dbReference type="NCBIfam" id="TIGR00072">
    <property type="entry name" value="hydrog_prot"/>
    <property type="match status" value="1"/>
</dbReference>
<dbReference type="GeneID" id="89288146"/>
<organism evidence="5 6">
    <name type="scientific">Pyrodictium abyssi</name>
    <dbReference type="NCBI Taxonomy" id="54256"/>
    <lineage>
        <taxon>Archaea</taxon>
        <taxon>Thermoproteota</taxon>
        <taxon>Thermoprotei</taxon>
        <taxon>Desulfurococcales</taxon>
        <taxon>Pyrodictiaceae</taxon>
        <taxon>Pyrodictium</taxon>
    </lineage>
</organism>
<keyword evidence="6" id="KW-1185">Reference proteome</keyword>
<dbReference type="InterPro" id="IPR023430">
    <property type="entry name" value="Pept_HybD-like_dom_sf"/>
</dbReference>
<name>A0ABN6ZQ96_9CREN</name>
<evidence type="ECO:0000256" key="2">
    <source>
        <dbReference type="ARBA" id="ARBA00022670"/>
    </source>
</evidence>
<gene>
    <name evidence="5" type="ORF">PABY_01250</name>
</gene>
<accession>A0ABN6ZQ96</accession>
<keyword evidence="3" id="KW-0064">Aspartyl protease</keyword>
<dbReference type="EMBL" id="AP028907">
    <property type="protein sequence ID" value="BES80558.1"/>
    <property type="molecule type" value="Genomic_DNA"/>
</dbReference>
<evidence type="ECO:0000256" key="4">
    <source>
        <dbReference type="ARBA" id="ARBA00022801"/>
    </source>
</evidence>
<evidence type="ECO:0008006" key="7">
    <source>
        <dbReference type="Google" id="ProtNLM"/>
    </source>
</evidence>
<proteinExistence type="inferred from homology"/>
<dbReference type="RefSeq" id="WP_338250904.1">
    <property type="nucleotide sequence ID" value="NZ_AP028907.1"/>
</dbReference>
<dbReference type="InterPro" id="IPR000671">
    <property type="entry name" value="Peptidase_A31"/>
</dbReference>
<dbReference type="Proteomes" id="UP001341135">
    <property type="component" value="Chromosome"/>
</dbReference>
<dbReference type="SUPFAM" id="SSF53163">
    <property type="entry name" value="HybD-like"/>
    <property type="match status" value="1"/>
</dbReference>
<dbReference type="Gene3D" id="3.40.50.1450">
    <property type="entry name" value="HybD-like"/>
    <property type="match status" value="1"/>
</dbReference>
<dbReference type="CDD" id="cd00518">
    <property type="entry name" value="H2MP"/>
    <property type="match status" value="1"/>
</dbReference>